<evidence type="ECO:0000256" key="2">
    <source>
        <dbReference type="ARBA" id="ARBA00008284"/>
    </source>
</evidence>
<feature type="transmembrane region" description="Helical" evidence="7">
    <location>
        <begin position="77"/>
        <end position="97"/>
    </location>
</feature>
<dbReference type="GO" id="GO:0016020">
    <property type="term" value="C:membrane"/>
    <property type="evidence" value="ECO:0007669"/>
    <property type="project" value="UniProtKB-SubCell"/>
</dbReference>
<feature type="transmembrane region" description="Helical" evidence="7">
    <location>
        <begin position="20"/>
        <end position="40"/>
    </location>
</feature>
<dbReference type="InterPro" id="IPR050932">
    <property type="entry name" value="TM2D1-3-like"/>
</dbReference>
<dbReference type="EMBL" id="JAVFKY010000001">
    <property type="protein sequence ID" value="KAK5583215.1"/>
    <property type="molecule type" value="Genomic_DNA"/>
</dbReference>
<keyword evidence="4 7" id="KW-1133">Transmembrane helix</keyword>
<feature type="region of interest" description="Disordered" evidence="6">
    <location>
        <begin position="134"/>
        <end position="164"/>
    </location>
</feature>
<feature type="compositionally biased region" description="Low complexity" evidence="6">
    <location>
        <begin position="135"/>
        <end position="164"/>
    </location>
</feature>
<dbReference type="PANTHER" id="PTHR21016:SF25">
    <property type="entry name" value="TM2 DOMAIN-CONTAINING PROTEIN DDB_G0277895-RELATED"/>
    <property type="match status" value="1"/>
</dbReference>
<evidence type="ECO:0000259" key="8">
    <source>
        <dbReference type="Pfam" id="PF05154"/>
    </source>
</evidence>
<evidence type="ECO:0000256" key="7">
    <source>
        <dbReference type="SAM" id="Phobius"/>
    </source>
</evidence>
<evidence type="ECO:0000256" key="5">
    <source>
        <dbReference type="ARBA" id="ARBA00023136"/>
    </source>
</evidence>
<comment type="caution">
    <text evidence="9">The sequence shown here is derived from an EMBL/GenBank/DDBJ whole genome shotgun (WGS) entry which is preliminary data.</text>
</comment>
<evidence type="ECO:0000256" key="1">
    <source>
        <dbReference type="ARBA" id="ARBA00004141"/>
    </source>
</evidence>
<sequence length="164" mass="18669">MGHHHHHHGGHHHHHHGSGHYGGGAVLVTPVVTPIPVVYGSRSSSYCPRSMTIAYVLWFFFGILGFHRLYLGRVGTFFLYFFTAGVFGLGWLFDAFYTHKMVKHYNECEFSKSCIGQGVATTVPIYQSEGAYPTYQPVPQQSPQFYQPQPQQPQQPQYQPQYQP</sequence>
<evidence type="ECO:0000313" key="10">
    <source>
        <dbReference type="Proteomes" id="UP001344447"/>
    </source>
</evidence>
<keyword evidence="3 7" id="KW-0812">Transmembrane</keyword>
<feature type="transmembrane region" description="Helical" evidence="7">
    <location>
        <begin position="52"/>
        <end position="71"/>
    </location>
</feature>
<evidence type="ECO:0000313" key="9">
    <source>
        <dbReference type="EMBL" id="KAK5583215.1"/>
    </source>
</evidence>
<name>A0AAN7UB70_9MYCE</name>
<gene>
    <name evidence="9" type="ORF">RB653_004806</name>
</gene>
<evidence type="ECO:0000256" key="6">
    <source>
        <dbReference type="SAM" id="MobiDB-lite"/>
    </source>
</evidence>
<organism evidence="9 10">
    <name type="scientific">Dictyostelium firmibasis</name>
    <dbReference type="NCBI Taxonomy" id="79012"/>
    <lineage>
        <taxon>Eukaryota</taxon>
        <taxon>Amoebozoa</taxon>
        <taxon>Evosea</taxon>
        <taxon>Eumycetozoa</taxon>
        <taxon>Dictyostelia</taxon>
        <taxon>Dictyosteliales</taxon>
        <taxon>Dictyosteliaceae</taxon>
        <taxon>Dictyostelium</taxon>
    </lineage>
</organism>
<accession>A0AAN7UB70</accession>
<proteinExistence type="inferred from homology"/>
<comment type="subcellular location">
    <subcellularLocation>
        <location evidence="1">Membrane</location>
        <topology evidence="1">Multi-pass membrane protein</topology>
    </subcellularLocation>
</comment>
<dbReference type="Proteomes" id="UP001344447">
    <property type="component" value="Unassembled WGS sequence"/>
</dbReference>
<protein>
    <recommendedName>
        <fullName evidence="8">TM2 domain-containing protein</fullName>
    </recommendedName>
</protein>
<reference evidence="9 10" key="1">
    <citation type="submission" date="2023-11" db="EMBL/GenBank/DDBJ databases">
        <title>Dfirmibasis_genome.</title>
        <authorList>
            <person name="Edelbroek B."/>
            <person name="Kjellin J."/>
            <person name="Jerlstrom-Hultqvist J."/>
            <person name="Soderbom F."/>
        </authorList>
    </citation>
    <scope>NUCLEOTIDE SEQUENCE [LARGE SCALE GENOMIC DNA]</scope>
    <source>
        <strain evidence="9 10">TNS-C-14</strain>
    </source>
</reference>
<keyword evidence="10" id="KW-1185">Reference proteome</keyword>
<keyword evidence="5 7" id="KW-0472">Membrane</keyword>
<dbReference type="AlphaFoldDB" id="A0AAN7UB70"/>
<evidence type="ECO:0000256" key="3">
    <source>
        <dbReference type="ARBA" id="ARBA00022692"/>
    </source>
</evidence>
<comment type="similarity">
    <text evidence="2">Belongs to the TM2 family.</text>
</comment>
<dbReference type="Pfam" id="PF05154">
    <property type="entry name" value="TM2"/>
    <property type="match status" value="1"/>
</dbReference>
<dbReference type="PANTHER" id="PTHR21016">
    <property type="entry name" value="BETA-AMYLOID BINDING PROTEIN-RELATED"/>
    <property type="match status" value="1"/>
</dbReference>
<evidence type="ECO:0000256" key="4">
    <source>
        <dbReference type="ARBA" id="ARBA00022989"/>
    </source>
</evidence>
<feature type="domain" description="TM2" evidence="8">
    <location>
        <begin position="49"/>
        <end position="96"/>
    </location>
</feature>
<dbReference type="InterPro" id="IPR007829">
    <property type="entry name" value="TM2"/>
</dbReference>